<dbReference type="AlphaFoldDB" id="A0A812P520"/>
<proteinExistence type="predicted"/>
<dbReference type="EMBL" id="CAJNIZ010012436">
    <property type="protein sequence ID" value="CAE7333948.1"/>
    <property type="molecule type" value="Genomic_DNA"/>
</dbReference>
<keyword evidence="3" id="KW-1185">Reference proteome</keyword>
<dbReference type="SUPFAM" id="SSF56399">
    <property type="entry name" value="ADP-ribosylation"/>
    <property type="match status" value="1"/>
</dbReference>
<evidence type="ECO:0008006" key="4">
    <source>
        <dbReference type="Google" id="ProtNLM"/>
    </source>
</evidence>
<dbReference type="Proteomes" id="UP000649617">
    <property type="component" value="Unassembled WGS sequence"/>
</dbReference>
<dbReference type="PROSITE" id="PS51996">
    <property type="entry name" value="TR_MART"/>
    <property type="match status" value="1"/>
</dbReference>
<gene>
    <name evidence="2" type="ORF">SPIL2461_LOCUS7797</name>
</gene>
<evidence type="ECO:0000313" key="3">
    <source>
        <dbReference type="Proteomes" id="UP000649617"/>
    </source>
</evidence>
<dbReference type="Gene3D" id="3.90.176.10">
    <property type="entry name" value="Toxin ADP-ribosyltransferase, Chain A, domain 1"/>
    <property type="match status" value="1"/>
</dbReference>
<keyword evidence="1" id="KW-0812">Transmembrane</keyword>
<keyword evidence="1" id="KW-0472">Membrane</keyword>
<organism evidence="2 3">
    <name type="scientific">Symbiodinium pilosum</name>
    <name type="common">Dinoflagellate</name>
    <dbReference type="NCBI Taxonomy" id="2952"/>
    <lineage>
        <taxon>Eukaryota</taxon>
        <taxon>Sar</taxon>
        <taxon>Alveolata</taxon>
        <taxon>Dinophyceae</taxon>
        <taxon>Suessiales</taxon>
        <taxon>Symbiodiniaceae</taxon>
        <taxon>Symbiodinium</taxon>
    </lineage>
</organism>
<protein>
    <recommendedName>
        <fullName evidence="4">Mono(ADP-ribosyl)transferase</fullName>
    </recommendedName>
</protein>
<keyword evidence="1" id="KW-1133">Transmembrane helix</keyword>
<reference evidence="2" key="1">
    <citation type="submission" date="2021-02" db="EMBL/GenBank/DDBJ databases">
        <authorList>
            <person name="Dougan E. K."/>
            <person name="Rhodes N."/>
            <person name="Thang M."/>
            <person name="Chan C."/>
        </authorList>
    </citation>
    <scope>NUCLEOTIDE SEQUENCE</scope>
</reference>
<comment type="caution">
    <text evidence="2">The sequence shown here is derived from an EMBL/GenBank/DDBJ whole genome shotgun (WGS) entry which is preliminary data.</text>
</comment>
<sequence length="236" mass="26331">MRAQSWPALFAEYGCVVKALVTYVQTVEQAYAAKRSLYRGMRLPEYHVTENYVVGRIVTWHAFASTTTDRQLAESYARQDCDRGLFGSEGVPVLFVIQTAAGRGAALPGNAACPELPELLLTPFMHFEVTSVTVERHSLWVIKLQVVKLPRSWVETSPHRLVLLHPGSMPWPWSSPAREVLCELEEDSDEMVRQKLDPPGALLLASMVAAINALLICLYFAGFDLDDFAIVYTQSS</sequence>
<dbReference type="OrthoDB" id="417984at2759"/>
<accession>A0A812P520</accession>
<evidence type="ECO:0000256" key="1">
    <source>
        <dbReference type="SAM" id="Phobius"/>
    </source>
</evidence>
<evidence type="ECO:0000313" key="2">
    <source>
        <dbReference type="EMBL" id="CAE7333948.1"/>
    </source>
</evidence>
<feature type="transmembrane region" description="Helical" evidence="1">
    <location>
        <begin position="201"/>
        <end position="221"/>
    </location>
</feature>
<name>A0A812P520_SYMPI</name>